<comment type="caution">
    <text evidence="2">The sequence shown here is derived from an EMBL/GenBank/DDBJ whole genome shotgun (WGS) entry which is preliminary data.</text>
</comment>
<keyword evidence="1" id="KW-0051">Antiviral defense</keyword>
<dbReference type="InterPro" id="IPR006116">
    <property type="entry name" value="NT_2-5OAS_ClassI-CCAase"/>
</dbReference>
<dbReference type="PATRIC" id="fig|2702.101.peg.1238"/>
<dbReference type="GO" id="GO:0051607">
    <property type="term" value="P:defense response to virus"/>
    <property type="evidence" value="ECO:0007669"/>
    <property type="project" value="UniProtKB-KW"/>
</dbReference>
<name>A0A135Z2J8_GARVA</name>
<dbReference type="Gene3D" id="3.30.460.10">
    <property type="entry name" value="Beta Polymerase, domain 2"/>
    <property type="match status" value="1"/>
</dbReference>
<dbReference type="SUPFAM" id="SSF81301">
    <property type="entry name" value="Nucleotidyltransferase"/>
    <property type="match status" value="1"/>
</dbReference>
<organism evidence="2 3">
    <name type="scientific">Gardnerella vaginalis</name>
    <dbReference type="NCBI Taxonomy" id="2702"/>
    <lineage>
        <taxon>Bacteria</taxon>
        <taxon>Bacillati</taxon>
        <taxon>Actinomycetota</taxon>
        <taxon>Actinomycetes</taxon>
        <taxon>Bifidobacteriales</taxon>
        <taxon>Bifidobacteriaceae</taxon>
        <taxon>Gardnerella</taxon>
    </lineage>
</organism>
<protein>
    <recommendedName>
        <fullName evidence="4">Nucleotidyltransferase</fullName>
    </recommendedName>
</protein>
<evidence type="ECO:0000313" key="2">
    <source>
        <dbReference type="EMBL" id="KXI15867.1"/>
    </source>
</evidence>
<proteinExistence type="predicted"/>
<reference evidence="2 3" key="1">
    <citation type="submission" date="2016-02" db="EMBL/GenBank/DDBJ databases">
        <authorList>
            <person name="Wen L."/>
            <person name="He K."/>
            <person name="Yang H."/>
        </authorList>
    </citation>
    <scope>NUCLEOTIDE SEQUENCE [LARGE SCALE GENOMIC DNA]</scope>
    <source>
        <strain evidence="2 3">CMW7778B</strain>
    </source>
</reference>
<dbReference type="EMBL" id="LSRC01000056">
    <property type="protein sequence ID" value="KXI15867.1"/>
    <property type="molecule type" value="Genomic_DNA"/>
</dbReference>
<dbReference type="Proteomes" id="UP000070505">
    <property type="component" value="Unassembled WGS sequence"/>
</dbReference>
<gene>
    <name evidence="2" type="ORF">HMPREF3230_01253</name>
</gene>
<evidence type="ECO:0000256" key="1">
    <source>
        <dbReference type="ARBA" id="ARBA00023118"/>
    </source>
</evidence>
<dbReference type="Pfam" id="PF18144">
    <property type="entry name" value="SMODS"/>
    <property type="match status" value="1"/>
</dbReference>
<dbReference type="AlphaFoldDB" id="A0A135Z2J8"/>
<dbReference type="CDD" id="cd05400">
    <property type="entry name" value="NT_2-5OAS_ClassI-CCAase"/>
    <property type="match status" value="1"/>
</dbReference>
<evidence type="ECO:0000313" key="3">
    <source>
        <dbReference type="Proteomes" id="UP000070505"/>
    </source>
</evidence>
<accession>A0A135Z2J8</accession>
<dbReference type="RefSeq" id="WP_075523978.1">
    <property type="nucleotide sequence ID" value="NZ_KQ961876.1"/>
</dbReference>
<dbReference type="InterPro" id="IPR043519">
    <property type="entry name" value="NT_sf"/>
</dbReference>
<dbReference type="GO" id="GO:0016779">
    <property type="term" value="F:nucleotidyltransferase activity"/>
    <property type="evidence" value="ECO:0007669"/>
    <property type="project" value="InterPro"/>
</dbReference>
<sequence>MKRYNEVISVEQREKISKRYHKITSAINEEFWKINSSIDHSLYVGSYGRNTAICTSDIDILLCLPSAIFDRFNALTGNSQSRLLQAVKTAIKEAYPNSDIRADGQIIKIAFSDGIIFECLPAFKNTSGFFVYPDSNMGGKWLSTNPKAEQEAIRDKNKTSNGLLVSTCKHMRYIRDNFFKSYKLSGIVIDSFAYHAIENWVFTESGGSETFSYEKHLLAFYNEHYLSWLLSEMNAPGSNDKIDISGSAKCLEKVLKYMVEE</sequence>
<evidence type="ECO:0008006" key="4">
    <source>
        <dbReference type="Google" id="ProtNLM"/>
    </source>
</evidence>